<gene>
    <name evidence="1" type="ORF">BHM03_00011115</name>
</gene>
<proteinExistence type="predicted"/>
<dbReference type="EMBL" id="KV875642">
    <property type="protein sequence ID" value="RZR72187.1"/>
    <property type="molecule type" value="Genomic_DNA"/>
</dbReference>
<evidence type="ECO:0000313" key="1">
    <source>
        <dbReference type="EMBL" id="RZR72187.1"/>
    </source>
</evidence>
<accession>A0A445MD58</accession>
<reference evidence="1" key="1">
    <citation type="journal article" date="2018" name="Data Brief">
        <title>Genome sequence data from 17 accessions of Ensete ventricosum, a staple food crop for millions in Ethiopia.</title>
        <authorList>
            <person name="Yemataw Z."/>
            <person name="Muzemil S."/>
            <person name="Ambachew D."/>
            <person name="Tripathi L."/>
            <person name="Tesfaye K."/>
            <person name="Chala A."/>
            <person name="Farbos A."/>
            <person name="O'Neill P."/>
            <person name="Moore K."/>
            <person name="Grant M."/>
            <person name="Studholme D.J."/>
        </authorList>
    </citation>
    <scope>NUCLEOTIDE SEQUENCE [LARGE SCALE GENOMIC DNA]</scope>
    <source>
        <tissue evidence="1">Leaf</tissue>
    </source>
</reference>
<sequence length="119" mass="13385">MIEIEMASGDESYMRWSDPPKVKGSQMHTKVPQHAYATRTLEISLIVTTAFTPVCRRRLSYSLCCSVLSVESTCTGHSPSSLSALQRGHNKFFLAVKRQQIYDRNTSFAALQIYLSPQP</sequence>
<dbReference type="AlphaFoldDB" id="A0A445MD58"/>
<dbReference type="Proteomes" id="UP000290560">
    <property type="component" value="Unassembled WGS sequence"/>
</dbReference>
<organism evidence="1">
    <name type="scientific">Ensete ventricosum</name>
    <name type="common">Abyssinian banana</name>
    <name type="synonym">Musa ensete</name>
    <dbReference type="NCBI Taxonomy" id="4639"/>
    <lineage>
        <taxon>Eukaryota</taxon>
        <taxon>Viridiplantae</taxon>
        <taxon>Streptophyta</taxon>
        <taxon>Embryophyta</taxon>
        <taxon>Tracheophyta</taxon>
        <taxon>Spermatophyta</taxon>
        <taxon>Magnoliopsida</taxon>
        <taxon>Liliopsida</taxon>
        <taxon>Zingiberales</taxon>
        <taxon>Musaceae</taxon>
        <taxon>Ensete</taxon>
    </lineage>
</organism>
<protein>
    <submittedName>
        <fullName evidence="1">Uncharacterized protein</fullName>
    </submittedName>
</protein>
<name>A0A445MD58_ENSVE</name>